<reference evidence="11 13" key="1">
    <citation type="submission" date="2020-12" db="EMBL/GenBank/DDBJ databases">
        <title>strain FJAT-54423T represents a novel species of the genus Brevibacillus.</title>
        <authorList>
            <person name="Tang R."/>
        </authorList>
    </citation>
    <scope>NUCLEOTIDE SEQUENCE [LARGE SCALE GENOMIC DNA]</scope>
    <source>
        <strain evidence="11 13">FJAT-54423</strain>
    </source>
</reference>
<evidence type="ECO:0000313" key="12">
    <source>
        <dbReference type="EMBL" id="QUO40644.1"/>
    </source>
</evidence>
<gene>
    <name evidence="11" type="primary">nhaC</name>
    <name evidence="11" type="ORF">JD108_16945</name>
    <name evidence="12" type="ORF">KDJ56_16890</name>
</gene>
<feature type="transmembrane region" description="Helical" evidence="9">
    <location>
        <begin position="34"/>
        <end position="53"/>
    </location>
</feature>
<feature type="transmembrane region" description="Helical" evidence="9">
    <location>
        <begin position="252"/>
        <end position="273"/>
    </location>
</feature>
<organism evidence="11 13">
    <name type="scientific">Brevibacillus composti</name>
    <dbReference type="NCBI Taxonomy" id="2796470"/>
    <lineage>
        <taxon>Bacteria</taxon>
        <taxon>Bacillati</taxon>
        <taxon>Bacillota</taxon>
        <taxon>Bacilli</taxon>
        <taxon>Bacillales</taxon>
        <taxon>Paenibacillaceae</taxon>
        <taxon>Brevibacillus</taxon>
    </lineage>
</organism>
<protein>
    <submittedName>
        <fullName evidence="11">Na+/H+ antiporter NhaC</fullName>
    </submittedName>
</protein>
<feature type="transmembrane region" description="Helical" evidence="9">
    <location>
        <begin position="226"/>
        <end position="245"/>
    </location>
</feature>
<evidence type="ECO:0000256" key="9">
    <source>
        <dbReference type="SAM" id="Phobius"/>
    </source>
</evidence>
<feature type="transmembrane region" description="Helical" evidence="9">
    <location>
        <begin position="105"/>
        <end position="126"/>
    </location>
</feature>
<evidence type="ECO:0000256" key="5">
    <source>
        <dbReference type="ARBA" id="ARBA00022692"/>
    </source>
</evidence>
<keyword evidence="4" id="KW-1003">Cell membrane</keyword>
<evidence type="ECO:0000256" key="7">
    <source>
        <dbReference type="ARBA" id="ARBA00023136"/>
    </source>
</evidence>
<keyword evidence="5 9" id="KW-0812">Transmembrane</keyword>
<evidence type="ECO:0000256" key="8">
    <source>
        <dbReference type="ARBA" id="ARBA00038435"/>
    </source>
</evidence>
<feature type="transmembrane region" description="Helical" evidence="9">
    <location>
        <begin position="348"/>
        <end position="368"/>
    </location>
</feature>
<dbReference type="PANTHER" id="PTHR33451">
    <property type="entry name" value="MALATE-2H(+)/NA(+)-LACTATE ANTIPORTER"/>
    <property type="match status" value="1"/>
</dbReference>
<dbReference type="EMBL" id="CP073708">
    <property type="protein sequence ID" value="QUO40644.1"/>
    <property type="molecule type" value="Genomic_DNA"/>
</dbReference>
<dbReference type="InterPro" id="IPR052180">
    <property type="entry name" value="NhaC_Na-H+_Antiporter"/>
</dbReference>
<reference evidence="12" key="2">
    <citation type="submission" date="2021-04" db="EMBL/GenBank/DDBJ databases">
        <title>Brevibacillus composti FJAT-54423, complete genome.</title>
        <authorList>
            <person name="Tang R."/>
        </authorList>
    </citation>
    <scope>NUCLEOTIDE SEQUENCE</scope>
    <source>
        <strain evidence="12">FJAT-54424</strain>
    </source>
</reference>
<dbReference type="Proteomes" id="UP000677234">
    <property type="component" value="Chromosome"/>
</dbReference>
<dbReference type="GO" id="GO:0005886">
    <property type="term" value="C:plasma membrane"/>
    <property type="evidence" value="ECO:0007669"/>
    <property type="project" value="UniProtKB-SubCell"/>
</dbReference>
<keyword evidence="3" id="KW-0050">Antiport</keyword>
<proteinExistence type="inferred from homology"/>
<feature type="transmembrane region" description="Helical" evidence="9">
    <location>
        <begin position="426"/>
        <end position="445"/>
    </location>
</feature>
<name>A0A7T5JMY0_9BACL</name>
<evidence type="ECO:0000313" key="14">
    <source>
        <dbReference type="Proteomes" id="UP000677234"/>
    </source>
</evidence>
<dbReference type="Pfam" id="PF03553">
    <property type="entry name" value="Na_H_antiporter"/>
    <property type="match status" value="1"/>
</dbReference>
<dbReference type="InterPro" id="IPR004770">
    <property type="entry name" value="Na/H_antiport_NhaC"/>
</dbReference>
<comment type="subcellular location">
    <subcellularLocation>
        <location evidence="1">Cell membrane</location>
        <topology evidence="1">Multi-pass membrane protein</topology>
    </subcellularLocation>
</comment>
<evidence type="ECO:0000256" key="2">
    <source>
        <dbReference type="ARBA" id="ARBA00022448"/>
    </source>
</evidence>
<dbReference type="PANTHER" id="PTHR33451:SF6">
    <property type="entry name" value="NA(+)_H(+) ANTIPORTER NHAC"/>
    <property type="match status" value="1"/>
</dbReference>
<dbReference type="AlphaFoldDB" id="A0A7T5JMY0"/>
<accession>A0A7T5JMY0</accession>
<evidence type="ECO:0000256" key="3">
    <source>
        <dbReference type="ARBA" id="ARBA00022449"/>
    </source>
</evidence>
<keyword evidence="14" id="KW-1185">Reference proteome</keyword>
<dbReference type="KEGG" id="bcop:JD108_16945"/>
<evidence type="ECO:0000313" key="11">
    <source>
        <dbReference type="EMBL" id="QQE73562.1"/>
    </source>
</evidence>
<keyword evidence="6 9" id="KW-1133">Transmembrane helix</keyword>
<evidence type="ECO:0000256" key="6">
    <source>
        <dbReference type="ARBA" id="ARBA00022989"/>
    </source>
</evidence>
<evidence type="ECO:0000256" key="4">
    <source>
        <dbReference type="ARBA" id="ARBA00022475"/>
    </source>
</evidence>
<evidence type="ECO:0000259" key="10">
    <source>
        <dbReference type="Pfam" id="PF03553"/>
    </source>
</evidence>
<dbReference type="EMBL" id="CP066308">
    <property type="protein sequence ID" value="QQE73562.1"/>
    <property type="molecule type" value="Genomic_DNA"/>
</dbReference>
<dbReference type="InterPro" id="IPR018461">
    <property type="entry name" value="Na/H_Antiport_NhaC-like_C"/>
</dbReference>
<feature type="transmembrane region" description="Helical" evidence="9">
    <location>
        <begin position="6"/>
        <end position="27"/>
    </location>
</feature>
<feature type="transmembrane region" description="Helical" evidence="9">
    <location>
        <begin position="73"/>
        <end position="98"/>
    </location>
</feature>
<keyword evidence="2" id="KW-0813">Transport</keyword>
<dbReference type="RefSeq" id="WP_198827169.1">
    <property type="nucleotide sequence ID" value="NZ_CP066308.1"/>
</dbReference>
<keyword evidence="7 9" id="KW-0472">Membrane</keyword>
<dbReference type="NCBIfam" id="TIGR00931">
    <property type="entry name" value="antiport_nhaC"/>
    <property type="match status" value="1"/>
</dbReference>
<dbReference type="GO" id="GO:0015297">
    <property type="term" value="F:antiporter activity"/>
    <property type="evidence" value="ECO:0007669"/>
    <property type="project" value="UniProtKB-KW"/>
</dbReference>
<feature type="transmembrane region" description="Helical" evidence="9">
    <location>
        <begin position="132"/>
        <end position="161"/>
    </location>
</feature>
<feature type="transmembrane region" description="Helical" evidence="9">
    <location>
        <begin position="310"/>
        <end position="336"/>
    </location>
</feature>
<evidence type="ECO:0000256" key="1">
    <source>
        <dbReference type="ARBA" id="ARBA00004651"/>
    </source>
</evidence>
<evidence type="ECO:0000313" key="13">
    <source>
        <dbReference type="Proteomes" id="UP000595847"/>
    </source>
</evidence>
<dbReference type="Proteomes" id="UP000595847">
    <property type="component" value="Chromosome"/>
</dbReference>
<feature type="domain" description="Na+/H+ antiporter NhaC-like C-terminal" evidence="10">
    <location>
        <begin position="157"/>
        <end position="446"/>
    </location>
</feature>
<sequence>MKPSVTFGRSLFLLLIVFSILFPALFWGKAEPHMPLLAALVASAALLRLYGVAWKEIEGGMIKGVQAAAMPLLILASIGILIGVWMMSGTVATILSYGIRFIDPAYFAVSALFLTILVSTATGSSFTTVSTVGVALMGIATALGIDPVLTAGAVISGACFGDKMSPLSDTTNFSAAVADVPLLTHVAYMTRTTVPAILLTALFFAFQGQPGTVQLTSIALIQSELQSHFAISGYTLLPALAVILCSILRQPILPTLIAGIGSGIVIAATVQGVTSPTVWLSVMQNGYEQTFTSEIVQSIMNRGGLMSMTWSMTLILIALCLGGMLQHTGVFHALFAATLTRTKRDGSLIALAGSSSILVNGLTGEQYMSILLPGQMFREVFRQRGIAAKRLSRTLEDCGTLVNPLIPWGVSGAFFTSTLDVATLDYLPYALFLWLSPLFTFLLAWTKR</sequence>
<comment type="similarity">
    <text evidence="8">Belongs to the NhaC Na(+)/H(+) (TC 2.A.35) antiporter family.</text>
</comment>